<reference evidence="1 2" key="1">
    <citation type="submission" date="2023-03" db="EMBL/GenBank/DDBJ databases">
        <title>High-quality genome of Scylla paramamosain provides insights in environmental adaptation.</title>
        <authorList>
            <person name="Zhang L."/>
        </authorList>
    </citation>
    <scope>NUCLEOTIDE SEQUENCE [LARGE SCALE GENOMIC DNA]</scope>
    <source>
        <strain evidence="1">LZ_2023a</strain>
        <tissue evidence="1">Muscle</tissue>
    </source>
</reference>
<sequence length="133" mass="15107">MVQWNSNASTTTPRGAYNEYCVSRQVHCPMKCPEVMEGPWGKSIHPLPKNSLTFNSNNSEGMMYEAAEVRRCLNEDYCPFPEVCWRVPGCPTQSPSRWRRSWSKFGPRWGLCILRTPCKHCTPTPLRADGAPG</sequence>
<name>A0AAW0UNZ1_SCYPA</name>
<comment type="caution">
    <text evidence="1">The sequence shown here is derived from an EMBL/GenBank/DDBJ whole genome shotgun (WGS) entry which is preliminary data.</text>
</comment>
<evidence type="ECO:0000313" key="1">
    <source>
        <dbReference type="EMBL" id="KAK8400701.1"/>
    </source>
</evidence>
<dbReference type="EMBL" id="JARAKH010000009">
    <property type="protein sequence ID" value="KAK8400701.1"/>
    <property type="molecule type" value="Genomic_DNA"/>
</dbReference>
<dbReference type="Proteomes" id="UP001487740">
    <property type="component" value="Unassembled WGS sequence"/>
</dbReference>
<accession>A0AAW0UNZ1</accession>
<organism evidence="1 2">
    <name type="scientific">Scylla paramamosain</name>
    <name type="common">Mud crab</name>
    <dbReference type="NCBI Taxonomy" id="85552"/>
    <lineage>
        <taxon>Eukaryota</taxon>
        <taxon>Metazoa</taxon>
        <taxon>Ecdysozoa</taxon>
        <taxon>Arthropoda</taxon>
        <taxon>Crustacea</taxon>
        <taxon>Multicrustacea</taxon>
        <taxon>Malacostraca</taxon>
        <taxon>Eumalacostraca</taxon>
        <taxon>Eucarida</taxon>
        <taxon>Decapoda</taxon>
        <taxon>Pleocyemata</taxon>
        <taxon>Brachyura</taxon>
        <taxon>Eubrachyura</taxon>
        <taxon>Portunoidea</taxon>
        <taxon>Portunidae</taxon>
        <taxon>Portuninae</taxon>
        <taxon>Scylla</taxon>
    </lineage>
</organism>
<gene>
    <name evidence="1" type="ORF">O3P69_002478</name>
</gene>
<proteinExistence type="predicted"/>
<dbReference type="AlphaFoldDB" id="A0AAW0UNZ1"/>
<keyword evidence="2" id="KW-1185">Reference proteome</keyword>
<protein>
    <submittedName>
        <fullName evidence="1">Uncharacterized protein</fullName>
    </submittedName>
</protein>
<evidence type="ECO:0000313" key="2">
    <source>
        <dbReference type="Proteomes" id="UP001487740"/>
    </source>
</evidence>